<dbReference type="RefSeq" id="WP_092121462.1">
    <property type="nucleotide sequence ID" value="NZ_FMXO01000012.1"/>
</dbReference>
<evidence type="ECO:0000313" key="1">
    <source>
        <dbReference type="EMBL" id="SDB45424.1"/>
    </source>
</evidence>
<organism evidence="1 2">
    <name type="scientific">Desulfonatronum thiosulfatophilum</name>
    <dbReference type="NCBI Taxonomy" id="617002"/>
    <lineage>
        <taxon>Bacteria</taxon>
        <taxon>Pseudomonadati</taxon>
        <taxon>Thermodesulfobacteriota</taxon>
        <taxon>Desulfovibrionia</taxon>
        <taxon>Desulfovibrionales</taxon>
        <taxon>Desulfonatronaceae</taxon>
        <taxon>Desulfonatronum</taxon>
    </lineage>
</organism>
<keyword evidence="2" id="KW-1185">Reference proteome</keyword>
<proteinExistence type="predicted"/>
<gene>
    <name evidence="1" type="ORF">SAMN05660653_02212</name>
</gene>
<protein>
    <submittedName>
        <fullName evidence="1">Uncharacterized protein</fullName>
    </submittedName>
</protein>
<reference evidence="1 2" key="1">
    <citation type="submission" date="2016-10" db="EMBL/GenBank/DDBJ databases">
        <authorList>
            <person name="de Groot N.N."/>
        </authorList>
    </citation>
    <scope>NUCLEOTIDE SEQUENCE [LARGE SCALE GENOMIC DNA]</scope>
    <source>
        <strain evidence="1 2">ASO4-2</strain>
    </source>
</reference>
<evidence type="ECO:0000313" key="2">
    <source>
        <dbReference type="Proteomes" id="UP000198771"/>
    </source>
</evidence>
<dbReference type="Proteomes" id="UP000198771">
    <property type="component" value="Unassembled WGS sequence"/>
</dbReference>
<accession>A0A1G6DJS5</accession>
<dbReference type="EMBL" id="FMXO01000012">
    <property type="protein sequence ID" value="SDB45424.1"/>
    <property type="molecule type" value="Genomic_DNA"/>
</dbReference>
<sequence length="136" mass="15897">MSDLLMRNIALVSMVFFIGLLSYNSVRSGEPKFVWNERESISLCQEKICLNADDTKLCRADLVLINQCMDRMRQGYGKFEKTNARFMANQENLALRRAASVCSPEHYWNSQKAKTYDWEMVGNCFDNIRRWHEKGV</sequence>
<dbReference type="AlphaFoldDB" id="A0A1G6DJS5"/>
<name>A0A1G6DJS5_9BACT</name>